<accession>A0A498K2F9</accession>
<protein>
    <submittedName>
        <fullName evidence="1">Uncharacterized protein</fullName>
    </submittedName>
</protein>
<evidence type="ECO:0000313" key="1">
    <source>
        <dbReference type="EMBL" id="RXI02359.1"/>
    </source>
</evidence>
<proteinExistence type="predicted"/>
<organism evidence="1 2">
    <name type="scientific">Malus domestica</name>
    <name type="common">Apple</name>
    <name type="synonym">Pyrus malus</name>
    <dbReference type="NCBI Taxonomy" id="3750"/>
    <lineage>
        <taxon>Eukaryota</taxon>
        <taxon>Viridiplantae</taxon>
        <taxon>Streptophyta</taxon>
        <taxon>Embryophyta</taxon>
        <taxon>Tracheophyta</taxon>
        <taxon>Spermatophyta</taxon>
        <taxon>Magnoliopsida</taxon>
        <taxon>eudicotyledons</taxon>
        <taxon>Gunneridae</taxon>
        <taxon>Pentapetalae</taxon>
        <taxon>rosids</taxon>
        <taxon>fabids</taxon>
        <taxon>Rosales</taxon>
        <taxon>Rosaceae</taxon>
        <taxon>Amygdaloideae</taxon>
        <taxon>Maleae</taxon>
        <taxon>Malus</taxon>
    </lineage>
</organism>
<comment type="caution">
    <text evidence="1">The sequence shown here is derived from an EMBL/GenBank/DDBJ whole genome shotgun (WGS) entry which is preliminary data.</text>
</comment>
<name>A0A498K2F9_MALDO</name>
<evidence type="ECO:0000313" key="2">
    <source>
        <dbReference type="Proteomes" id="UP000290289"/>
    </source>
</evidence>
<reference evidence="1 2" key="1">
    <citation type="submission" date="2018-10" db="EMBL/GenBank/DDBJ databases">
        <title>A high-quality apple genome assembly.</title>
        <authorList>
            <person name="Hu J."/>
        </authorList>
    </citation>
    <scope>NUCLEOTIDE SEQUENCE [LARGE SCALE GENOMIC DNA]</scope>
    <source>
        <strain evidence="2">cv. HFTH1</strain>
        <tissue evidence="1">Young leaf</tissue>
    </source>
</reference>
<dbReference type="EMBL" id="RDQH01000330">
    <property type="protein sequence ID" value="RXI02359.1"/>
    <property type="molecule type" value="Genomic_DNA"/>
</dbReference>
<dbReference type="AlphaFoldDB" id="A0A498K2F9"/>
<keyword evidence="2" id="KW-1185">Reference proteome</keyword>
<sequence length="66" mass="7361">MGVGGLTTKLSSKLGELKSAPSAWSPHSLFRHTQYPYHRRGLLVIGALLHLLKEPHERSVVREQGM</sequence>
<gene>
    <name evidence="1" type="ORF">DVH24_030288</name>
</gene>
<dbReference type="Proteomes" id="UP000290289">
    <property type="component" value="Chromosome 4"/>
</dbReference>